<feature type="transmembrane region" description="Helical" evidence="7">
    <location>
        <begin position="141"/>
        <end position="162"/>
    </location>
</feature>
<keyword evidence="3" id="KW-1003">Cell membrane</keyword>
<dbReference type="Pfam" id="PF03601">
    <property type="entry name" value="Cons_hypoth698"/>
    <property type="match status" value="1"/>
</dbReference>
<keyword evidence="4 7" id="KW-0812">Transmembrane</keyword>
<keyword evidence="5 7" id="KW-1133">Transmembrane helix</keyword>
<comment type="similarity">
    <text evidence="2">Belongs to the UPF0324 family.</text>
</comment>
<organism evidence="8 9">
    <name type="scientific">Sinorhizobium meliloti CCNWSX0020</name>
    <dbReference type="NCBI Taxonomy" id="1107881"/>
    <lineage>
        <taxon>Bacteria</taxon>
        <taxon>Pseudomonadati</taxon>
        <taxon>Pseudomonadota</taxon>
        <taxon>Alphaproteobacteria</taxon>
        <taxon>Hyphomicrobiales</taxon>
        <taxon>Rhizobiaceae</taxon>
        <taxon>Sinorhizobium/Ensifer group</taxon>
        <taxon>Sinorhizobium</taxon>
    </lineage>
</organism>
<accession>H0G4U6</accession>
<evidence type="ECO:0000256" key="3">
    <source>
        <dbReference type="ARBA" id="ARBA00022475"/>
    </source>
</evidence>
<feature type="transmembrane region" description="Helical" evidence="7">
    <location>
        <begin position="332"/>
        <end position="354"/>
    </location>
</feature>
<evidence type="ECO:0000256" key="5">
    <source>
        <dbReference type="ARBA" id="ARBA00022989"/>
    </source>
</evidence>
<feature type="transmembrane region" description="Helical" evidence="7">
    <location>
        <begin position="54"/>
        <end position="72"/>
    </location>
</feature>
<feature type="transmembrane region" description="Helical" evidence="7">
    <location>
        <begin position="303"/>
        <end position="320"/>
    </location>
</feature>
<evidence type="ECO:0000313" key="8">
    <source>
        <dbReference type="EMBL" id="EHK75630.1"/>
    </source>
</evidence>
<dbReference type="PANTHER" id="PTHR30106">
    <property type="entry name" value="INNER MEMBRANE PROTEIN YEIH-RELATED"/>
    <property type="match status" value="1"/>
</dbReference>
<feature type="transmembrane region" description="Helical" evidence="7">
    <location>
        <begin position="109"/>
        <end position="129"/>
    </location>
</feature>
<dbReference type="Proteomes" id="UP000004038">
    <property type="component" value="Unassembled WGS sequence"/>
</dbReference>
<feature type="transmembrane region" description="Helical" evidence="7">
    <location>
        <begin position="207"/>
        <end position="228"/>
    </location>
</feature>
<proteinExistence type="inferred from homology"/>
<evidence type="ECO:0008006" key="10">
    <source>
        <dbReference type="Google" id="ProtNLM"/>
    </source>
</evidence>
<evidence type="ECO:0000256" key="4">
    <source>
        <dbReference type="ARBA" id="ARBA00022692"/>
    </source>
</evidence>
<feature type="transmembrane region" description="Helical" evidence="7">
    <location>
        <begin position="240"/>
        <end position="260"/>
    </location>
</feature>
<comment type="subcellular location">
    <subcellularLocation>
        <location evidence="1">Cell membrane</location>
        <topology evidence="1">Multi-pass membrane protein</topology>
    </subcellularLocation>
</comment>
<feature type="transmembrane region" description="Helical" evidence="7">
    <location>
        <begin position="272"/>
        <end position="297"/>
    </location>
</feature>
<feature type="transmembrane region" description="Helical" evidence="7">
    <location>
        <begin position="26"/>
        <end position="48"/>
    </location>
</feature>
<evidence type="ECO:0000256" key="6">
    <source>
        <dbReference type="ARBA" id="ARBA00023136"/>
    </source>
</evidence>
<dbReference type="AlphaFoldDB" id="H0G4U6"/>
<evidence type="ECO:0000256" key="2">
    <source>
        <dbReference type="ARBA" id="ARBA00007977"/>
    </source>
</evidence>
<dbReference type="PATRIC" id="fig|1107881.3.peg.4584"/>
<gene>
    <name evidence="8" type="ORF">SM0020_22512</name>
</gene>
<sequence length="357" mass="37026">MITAELIQREEKMDAISKTERRKQSLSVVLSTYGPGLLVTAAVAMAAQFLSEHYGAPAMLMALLLGIAFHFLAEEGRCVAGIELSAKLVLRIGVALLGMRISVDLLIGLGGGTILLLVSAIVATILFGLVAARLLGRGWRLALLTSGAVAICGASAAMAIAAVLPRNEFSERNLIFTVLSVTVLSTLAMIGYPIVAEYLGLDGQATGIFFGGTIHDVAQVVGAGFSVSPEAGETATLVKLIRVTMLAPVVLIFSLVLRGVPQEGASIGKRAPLVPGFVLAFLVLAGFNSAGLVPVLASEVGMAISRWALLAGIVAVGMKTSLRRVLEVGGDAVALVVAETLFIAVFILAGMYYLGHS</sequence>
<keyword evidence="6 7" id="KW-0472">Membrane</keyword>
<feature type="transmembrane region" description="Helical" evidence="7">
    <location>
        <begin position="174"/>
        <end position="195"/>
    </location>
</feature>
<evidence type="ECO:0000256" key="1">
    <source>
        <dbReference type="ARBA" id="ARBA00004651"/>
    </source>
</evidence>
<protein>
    <recommendedName>
        <fullName evidence="10">Sulfate exporter family transporter</fullName>
    </recommendedName>
</protein>
<dbReference type="PANTHER" id="PTHR30106:SF2">
    <property type="entry name" value="UPF0324 INNER MEMBRANE PROTEIN YEIH"/>
    <property type="match status" value="1"/>
</dbReference>
<dbReference type="GO" id="GO:0005886">
    <property type="term" value="C:plasma membrane"/>
    <property type="evidence" value="ECO:0007669"/>
    <property type="project" value="UniProtKB-SubCell"/>
</dbReference>
<evidence type="ECO:0000256" key="7">
    <source>
        <dbReference type="SAM" id="Phobius"/>
    </source>
</evidence>
<dbReference type="InterPro" id="IPR018383">
    <property type="entry name" value="UPF0324_pro"/>
</dbReference>
<evidence type="ECO:0000313" key="9">
    <source>
        <dbReference type="Proteomes" id="UP000004038"/>
    </source>
</evidence>
<reference evidence="8 9" key="1">
    <citation type="journal article" date="2012" name="J. Bacteriol.">
        <title>Draft Genome Sequence of Sinorhizobium meliloti CCNWSX0020, a Nitrogen-Fixing Symbiont with Copper Tolerance Capability Isolated from Lead-Zinc Mine Tailings.</title>
        <authorList>
            <person name="Li Z."/>
            <person name="Ma Z."/>
            <person name="Hao X."/>
            <person name="Wei G."/>
        </authorList>
    </citation>
    <scope>NUCLEOTIDE SEQUENCE [LARGE SCALE GENOMIC DNA]</scope>
    <source>
        <strain evidence="8 9">CCNWSX0020</strain>
    </source>
</reference>
<name>H0G4U6_RHIML</name>
<dbReference type="EMBL" id="AGVV01000054">
    <property type="protein sequence ID" value="EHK75630.1"/>
    <property type="molecule type" value="Genomic_DNA"/>
</dbReference>